<evidence type="ECO:0000313" key="15">
    <source>
        <dbReference type="Proteomes" id="UP000031036"/>
    </source>
</evidence>
<dbReference type="GO" id="GO:0000977">
    <property type="term" value="F:RNA polymerase II transcription regulatory region sequence-specific DNA binding"/>
    <property type="evidence" value="ECO:0007669"/>
    <property type="project" value="TreeGrafter"/>
</dbReference>
<dbReference type="PANTHER" id="PTHR24208:SF128">
    <property type="entry name" value="LIM3, ISOFORM G"/>
    <property type="match status" value="1"/>
</dbReference>
<dbReference type="GO" id="GO:0005634">
    <property type="term" value="C:nucleus"/>
    <property type="evidence" value="ECO:0007669"/>
    <property type="project" value="UniProtKB-SubCell"/>
</dbReference>
<dbReference type="InterPro" id="IPR017970">
    <property type="entry name" value="Homeobox_CS"/>
</dbReference>
<keyword evidence="7 9" id="KW-0371">Homeobox</keyword>
<organism evidence="14 15">
    <name type="scientific">Toxocara canis</name>
    <name type="common">Canine roundworm</name>
    <dbReference type="NCBI Taxonomy" id="6265"/>
    <lineage>
        <taxon>Eukaryota</taxon>
        <taxon>Metazoa</taxon>
        <taxon>Ecdysozoa</taxon>
        <taxon>Nematoda</taxon>
        <taxon>Chromadorea</taxon>
        <taxon>Rhabditida</taxon>
        <taxon>Spirurina</taxon>
        <taxon>Ascaridomorpha</taxon>
        <taxon>Ascaridoidea</taxon>
        <taxon>Toxocaridae</taxon>
        <taxon>Toxocara</taxon>
    </lineage>
</organism>
<keyword evidence="6 9" id="KW-0238">DNA-binding</keyword>
<keyword evidence="3" id="KW-0677">Repeat</keyword>
<dbReference type="PROSITE" id="PS00478">
    <property type="entry name" value="LIM_DOMAIN_1"/>
    <property type="match status" value="1"/>
</dbReference>
<evidence type="ECO:0000256" key="5">
    <source>
        <dbReference type="ARBA" id="ARBA00023038"/>
    </source>
</evidence>
<keyword evidence="15" id="KW-1185">Reference proteome</keyword>
<dbReference type="GO" id="GO:0000981">
    <property type="term" value="F:DNA-binding transcription factor activity, RNA polymerase II-specific"/>
    <property type="evidence" value="ECO:0007669"/>
    <property type="project" value="InterPro"/>
</dbReference>
<feature type="DNA-binding region" description="Homeobox" evidence="9">
    <location>
        <begin position="99"/>
        <end position="158"/>
    </location>
</feature>
<dbReference type="GO" id="GO:0008270">
    <property type="term" value="F:zinc ion binding"/>
    <property type="evidence" value="ECO:0007669"/>
    <property type="project" value="InterPro"/>
</dbReference>
<dbReference type="PROSITE" id="PS00027">
    <property type="entry name" value="HOMEOBOX_1"/>
    <property type="match status" value="1"/>
</dbReference>
<dbReference type="SMART" id="SM00132">
    <property type="entry name" value="LIM"/>
    <property type="match status" value="1"/>
</dbReference>
<evidence type="ECO:0000256" key="4">
    <source>
        <dbReference type="ARBA" id="ARBA00022833"/>
    </source>
</evidence>
<feature type="domain" description="Homeobox" evidence="13">
    <location>
        <begin position="97"/>
        <end position="157"/>
    </location>
</feature>
<keyword evidence="2 10" id="KW-0479">Metal-binding</keyword>
<proteinExistence type="predicted"/>
<keyword evidence="4 10" id="KW-0862">Zinc</keyword>
<dbReference type="Pfam" id="PF00412">
    <property type="entry name" value="LIM"/>
    <property type="match status" value="1"/>
</dbReference>
<evidence type="ECO:0000256" key="11">
    <source>
        <dbReference type="RuleBase" id="RU000682"/>
    </source>
</evidence>
<dbReference type="FunFam" id="1.10.10.60:FF:000219">
    <property type="entry name" value="LIM/homeobox protein Lhx3"/>
    <property type="match status" value="1"/>
</dbReference>
<dbReference type="Gene3D" id="2.10.110.10">
    <property type="entry name" value="Cysteine Rich Protein"/>
    <property type="match status" value="1"/>
</dbReference>
<keyword evidence="8 9" id="KW-0539">Nucleus</keyword>
<name>A0A0B2V3N9_TOXCA</name>
<dbReference type="SMART" id="SM00389">
    <property type="entry name" value="HOX"/>
    <property type="match status" value="1"/>
</dbReference>
<evidence type="ECO:0000256" key="3">
    <source>
        <dbReference type="ARBA" id="ARBA00022737"/>
    </source>
</evidence>
<dbReference type="Pfam" id="PF00046">
    <property type="entry name" value="Homeodomain"/>
    <property type="match status" value="1"/>
</dbReference>
<evidence type="ECO:0000313" key="14">
    <source>
        <dbReference type="EMBL" id="KHN76158.1"/>
    </source>
</evidence>
<dbReference type="OrthoDB" id="10068367at2759"/>
<protein>
    <submittedName>
        <fullName evidence="14">Homeobox protein ceh-14</fullName>
    </submittedName>
</protein>
<comment type="caution">
    <text evidence="14">The sequence shown here is derived from an EMBL/GenBank/DDBJ whole genome shotgun (WGS) entry which is preliminary data.</text>
</comment>
<dbReference type="Gene3D" id="1.10.10.60">
    <property type="entry name" value="Homeodomain-like"/>
    <property type="match status" value="1"/>
</dbReference>
<dbReference type="SUPFAM" id="SSF57716">
    <property type="entry name" value="Glucocorticoid receptor-like (DNA-binding domain)"/>
    <property type="match status" value="1"/>
</dbReference>
<evidence type="ECO:0000256" key="2">
    <source>
        <dbReference type="ARBA" id="ARBA00022723"/>
    </source>
</evidence>
<evidence type="ECO:0000256" key="7">
    <source>
        <dbReference type="ARBA" id="ARBA00023155"/>
    </source>
</evidence>
<dbReference type="PANTHER" id="PTHR24208">
    <property type="entry name" value="LIM/HOMEOBOX PROTEIN LHX"/>
    <property type="match status" value="1"/>
</dbReference>
<dbReference type="InterPro" id="IPR049594">
    <property type="entry name" value="Lhx3/4-like_LIM2"/>
</dbReference>
<evidence type="ECO:0000256" key="1">
    <source>
        <dbReference type="ARBA" id="ARBA00004123"/>
    </source>
</evidence>
<dbReference type="InterPro" id="IPR001781">
    <property type="entry name" value="Znf_LIM"/>
</dbReference>
<comment type="subcellular location">
    <subcellularLocation>
        <location evidence="1 9 11">Nucleus</location>
    </subcellularLocation>
</comment>
<dbReference type="PROSITE" id="PS50023">
    <property type="entry name" value="LIM_DOMAIN_2"/>
    <property type="match status" value="1"/>
</dbReference>
<dbReference type="InterPro" id="IPR001356">
    <property type="entry name" value="HD"/>
</dbReference>
<gene>
    <name evidence="14" type="primary">ceh-14</name>
    <name evidence="14" type="ORF">Tcan_05193</name>
</gene>
<dbReference type="STRING" id="6265.A0A0B2V3N9"/>
<evidence type="ECO:0000256" key="10">
    <source>
        <dbReference type="PROSITE-ProRule" id="PRU00125"/>
    </source>
</evidence>
<dbReference type="Proteomes" id="UP000031036">
    <property type="component" value="Unassembled WGS sequence"/>
</dbReference>
<dbReference type="PROSITE" id="PS50071">
    <property type="entry name" value="HOMEOBOX_2"/>
    <property type="match status" value="1"/>
</dbReference>
<keyword evidence="5 10" id="KW-0440">LIM domain</keyword>
<accession>A0A0B2V3N9</accession>
<sequence length="255" mass="28503">MRNSLKTKPQPYASMLVLTSYIKRFGTKCSVCEEGICPDTVVRRANDHVYHVACFQCVICKRELRTGEEFYLIPTDGRLVCKTDYEMAKNKESDVDCNNKRPRTTISAKSLETLKQAYQASSKPARHVREQLAADTGLDMRVVQVWFQNRRAKEKRLKKDAGRRWAAYGVPKGIDSDSASPEDSICHSPIYNMERSYGCTPDVSLAPAGALLGLDSSTMHREHANPLFIEMGTAIGMDGGAIPMAHPHLTHAYMS</sequence>
<evidence type="ECO:0000256" key="8">
    <source>
        <dbReference type="ARBA" id="ARBA00023242"/>
    </source>
</evidence>
<evidence type="ECO:0000259" key="12">
    <source>
        <dbReference type="PROSITE" id="PS50023"/>
    </source>
</evidence>
<dbReference type="GO" id="GO:0030182">
    <property type="term" value="P:neuron differentiation"/>
    <property type="evidence" value="ECO:0007669"/>
    <property type="project" value="UniProtKB-ARBA"/>
</dbReference>
<dbReference type="EMBL" id="JPKZ01002567">
    <property type="protein sequence ID" value="KHN76158.1"/>
    <property type="molecule type" value="Genomic_DNA"/>
</dbReference>
<dbReference type="SUPFAM" id="SSF46689">
    <property type="entry name" value="Homeodomain-like"/>
    <property type="match status" value="1"/>
</dbReference>
<dbReference type="CDD" id="cd09376">
    <property type="entry name" value="LIM2_Lhx3_Lhx4"/>
    <property type="match status" value="1"/>
</dbReference>
<dbReference type="AlphaFoldDB" id="A0A0B2V3N9"/>
<evidence type="ECO:0000256" key="6">
    <source>
        <dbReference type="ARBA" id="ARBA00023125"/>
    </source>
</evidence>
<evidence type="ECO:0000256" key="9">
    <source>
        <dbReference type="PROSITE-ProRule" id="PRU00108"/>
    </source>
</evidence>
<dbReference type="FunFam" id="2.10.110.10:FF:000032">
    <property type="entry name" value="LIM/homeobox protein Lhx3"/>
    <property type="match status" value="1"/>
</dbReference>
<dbReference type="CDD" id="cd00086">
    <property type="entry name" value="homeodomain"/>
    <property type="match status" value="1"/>
</dbReference>
<feature type="domain" description="LIM zinc-binding" evidence="12">
    <location>
        <begin position="27"/>
        <end position="91"/>
    </location>
</feature>
<dbReference type="InterPro" id="IPR050453">
    <property type="entry name" value="LIM_Homeobox_TF"/>
</dbReference>
<dbReference type="InterPro" id="IPR009057">
    <property type="entry name" value="Homeodomain-like_sf"/>
</dbReference>
<reference evidence="14 15" key="1">
    <citation type="submission" date="2014-11" db="EMBL/GenBank/DDBJ databases">
        <title>Genetic blueprint of the zoonotic pathogen Toxocara canis.</title>
        <authorList>
            <person name="Zhu X.-Q."/>
            <person name="Korhonen P.K."/>
            <person name="Cai H."/>
            <person name="Young N.D."/>
            <person name="Nejsum P."/>
            <person name="von Samson-Himmelstjerna G."/>
            <person name="Boag P.R."/>
            <person name="Tan P."/>
            <person name="Li Q."/>
            <person name="Min J."/>
            <person name="Yang Y."/>
            <person name="Wang X."/>
            <person name="Fang X."/>
            <person name="Hall R.S."/>
            <person name="Hofmann A."/>
            <person name="Sternberg P.W."/>
            <person name="Jex A.R."/>
            <person name="Gasser R.B."/>
        </authorList>
    </citation>
    <scope>NUCLEOTIDE SEQUENCE [LARGE SCALE GENOMIC DNA]</scope>
    <source>
        <strain evidence="14">PN_DK_2014</strain>
    </source>
</reference>
<evidence type="ECO:0000259" key="13">
    <source>
        <dbReference type="PROSITE" id="PS50071"/>
    </source>
</evidence>